<protein>
    <recommendedName>
        <fullName evidence="2">DUF4062 domain-containing protein</fullName>
    </recommendedName>
</protein>
<dbReference type="AlphaFoldDB" id="A0A1C6JJQ1"/>
<gene>
    <name evidence="1" type="ORF">SAMEA3545359_02268</name>
</gene>
<evidence type="ECO:0000313" key="1">
    <source>
        <dbReference type="EMBL" id="SCJ82254.1"/>
    </source>
</evidence>
<organism evidence="1">
    <name type="scientific">uncultured Anaerotruncus sp</name>
    <dbReference type="NCBI Taxonomy" id="905011"/>
    <lineage>
        <taxon>Bacteria</taxon>
        <taxon>Bacillati</taxon>
        <taxon>Bacillota</taxon>
        <taxon>Clostridia</taxon>
        <taxon>Eubacteriales</taxon>
        <taxon>Oscillospiraceae</taxon>
        <taxon>Anaerotruncus</taxon>
        <taxon>environmental samples</taxon>
    </lineage>
</organism>
<name>A0A1C6JJQ1_9FIRM</name>
<accession>A0A1C6JJQ1</accession>
<evidence type="ECO:0008006" key="2">
    <source>
        <dbReference type="Google" id="ProtNLM"/>
    </source>
</evidence>
<reference evidence="1" key="1">
    <citation type="submission" date="2015-09" db="EMBL/GenBank/DDBJ databases">
        <authorList>
            <consortium name="Pathogen Informatics"/>
        </authorList>
    </citation>
    <scope>NUCLEOTIDE SEQUENCE</scope>
    <source>
        <strain evidence="1">2789STDY5834896</strain>
    </source>
</reference>
<dbReference type="EMBL" id="FMHG01000001">
    <property type="protein sequence ID" value="SCJ82254.1"/>
    <property type="molecule type" value="Genomic_DNA"/>
</dbReference>
<sequence>MLEPQQKIKVFISSICGVSKYDTLRAKLKDQIEQTKLADAYLFEATEASTLTAEQHYLWDLETSDVCIFLIDNADGVNPGVQREVDAAKKYNKKSLYYFCDENSKEMTALQKSLMGAKYAKSRIVHTFDELLEHSGQGFIDDITLIYKYYCTGHISAQTSAEQVNVSEDICDSSLLVEKNMLANTDKSKLYFYHMFCSFKKEAQGTSDFDTWCAQFLLILFEHHSIREFNVGMFLDELKKHQSAEHFEVVSKRWQAIQFYFNNNLSECVASLEEALSKAKEKNLSEWLIKDILIDLRNQRGELYETENKYCYDDAAQQELSQSKHSIYYPVIDRIQGDLYEKITKDIVKKKYESPYTVELGNNITQTDLISNCYITAMFNGSLTYLHLLHNDLKHLAFWLCNNYTDWKFRKVLLKESIFTNSSKEIKSLERAFPDIITKLNNDDAMEIFDYCNNQVIQHKRFRMELQALSVIGYYLSDHSFDVILANMLSKIDEWLNADEPVFSIGEHIFTCLQGIGHRINPELIVEICCKFMDKGFSRWYSNAFKLLRSKIDISTISKDKAVVLIKHIICILNSDNRDYPELTSLLITLRKQSKELTEELNAVIADKLPDFYKGVYALETENESAVDVRFIEKYIEQIKSHNESQGKNGVYHGYASHPHETIRNIIQLTDTLLQENMVDNILSASYETILLDNQSIEVKCSAFDLIICVFQKYPDSPLRNTNIVEGIKQNYSSIENCSRILFDSNLSIEALKFVYHLCVGYTDCDNYIRLFEVLPYVQEDEVTQIRICETIVNYLDNDIEKILPNNLESIILQNTLTWLGDDSLNLRWYCVRILFALLRNEELCNIISYQMITLIEKDSPIIKNLIQRNAANSNLDKSTKEYILQKCNSDGNYVVRKVSQELNSEK</sequence>
<proteinExistence type="predicted"/>